<reference evidence="1 2" key="2">
    <citation type="submission" date="2018-10" db="EMBL/GenBank/DDBJ databases">
        <authorList>
            <consortium name="Pathogen Informatics"/>
        </authorList>
    </citation>
    <scope>NUCLEOTIDE SEQUENCE [LARGE SCALE GENOMIC DNA]</scope>
</reference>
<accession>A0A0N4VJZ3</accession>
<dbReference type="Proteomes" id="UP000274131">
    <property type="component" value="Unassembled WGS sequence"/>
</dbReference>
<reference evidence="3" key="1">
    <citation type="submission" date="2017-02" db="UniProtKB">
        <authorList>
            <consortium name="WormBaseParasite"/>
        </authorList>
    </citation>
    <scope>IDENTIFICATION</scope>
</reference>
<dbReference type="OrthoDB" id="10514484at2759"/>
<evidence type="ECO:0000313" key="3">
    <source>
        <dbReference type="WBParaSite" id="EVEC_0001116401-mRNA-1"/>
    </source>
</evidence>
<dbReference type="EMBL" id="UXUI01010895">
    <property type="protein sequence ID" value="VDD95738.1"/>
    <property type="molecule type" value="Genomic_DNA"/>
</dbReference>
<organism evidence="3">
    <name type="scientific">Enterobius vermicularis</name>
    <name type="common">Human pinworm</name>
    <dbReference type="NCBI Taxonomy" id="51028"/>
    <lineage>
        <taxon>Eukaryota</taxon>
        <taxon>Metazoa</taxon>
        <taxon>Ecdysozoa</taxon>
        <taxon>Nematoda</taxon>
        <taxon>Chromadorea</taxon>
        <taxon>Rhabditida</taxon>
        <taxon>Spirurina</taxon>
        <taxon>Oxyuridomorpha</taxon>
        <taxon>Oxyuroidea</taxon>
        <taxon>Oxyuridae</taxon>
        <taxon>Enterobius</taxon>
    </lineage>
</organism>
<name>A0A0N4VJZ3_ENTVE</name>
<gene>
    <name evidence="1" type="ORF">EVEC_LOCUS10489</name>
</gene>
<dbReference type="AlphaFoldDB" id="A0A0N4VJZ3"/>
<sequence>MVHSGFGGYLVAISPYSKAELDEAAEEVKVRENIGKAKEASKTDDEVVQRLLHRPNILLSYRSEFHYFFFNEASWSSDITQSF</sequence>
<evidence type="ECO:0000313" key="1">
    <source>
        <dbReference type="EMBL" id="VDD95738.1"/>
    </source>
</evidence>
<proteinExistence type="predicted"/>
<evidence type="ECO:0000313" key="2">
    <source>
        <dbReference type="Proteomes" id="UP000274131"/>
    </source>
</evidence>
<dbReference type="WBParaSite" id="EVEC_0001116401-mRNA-1">
    <property type="protein sequence ID" value="EVEC_0001116401-mRNA-1"/>
    <property type="gene ID" value="EVEC_0001116401"/>
</dbReference>
<protein>
    <submittedName>
        <fullName evidence="3">Cytochrome P450</fullName>
    </submittedName>
</protein>
<keyword evidence="2" id="KW-1185">Reference proteome</keyword>